<reference evidence="3" key="1">
    <citation type="journal article" date="2019" name="Int. J. Syst. Evol. Microbiol.">
        <title>The Global Catalogue of Microorganisms (GCM) 10K type strain sequencing project: providing services to taxonomists for standard genome sequencing and annotation.</title>
        <authorList>
            <consortium name="The Broad Institute Genomics Platform"/>
            <consortium name="The Broad Institute Genome Sequencing Center for Infectious Disease"/>
            <person name="Wu L."/>
            <person name="Ma J."/>
        </authorList>
    </citation>
    <scope>NUCLEOTIDE SEQUENCE [LARGE SCALE GENOMIC DNA]</scope>
    <source>
        <strain evidence="3">JCM 17460</strain>
    </source>
</reference>
<dbReference type="EMBL" id="BAABBB010000004">
    <property type="protein sequence ID" value="GAA3522442.1"/>
    <property type="molecule type" value="Genomic_DNA"/>
</dbReference>
<keyword evidence="3" id="KW-1185">Reference proteome</keyword>
<protein>
    <submittedName>
        <fullName evidence="2">Uncharacterized protein</fullName>
    </submittedName>
</protein>
<sequence>MGLVDVTFTKLAGRYQIAVDRSVGAPLAPRNGPGHSDAVPHDVAHLLVEIEAGIRGGVYGRLAAADGDDGMFWPADPAARRTSLRKRRPPTPEESADMARSERLASLTVALWEVARGRRRPDPAWPGAVGSSGVDTGLLDRLFERYDDFAGRWAALDPGGSITLAWPFPEGTGRRRRTTR</sequence>
<proteinExistence type="predicted"/>
<evidence type="ECO:0000256" key="1">
    <source>
        <dbReference type="SAM" id="MobiDB-lite"/>
    </source>
</evidence>
<comment type="caution">
    <text evidence="2">The sequence shown here is derived from an EMBL/GenBank/DDBJ whole genome shotgun (WGS) entry which is preliminary data.</text>
</comment>
<gene>
    <name evidence="2" type="ORF">GCM10022263_08130</name>
</gene>
<name>A0ABP6UXE0_9ACTN</name>
<accession>A0ABP6UXE0</accession>
<organism evidence="2 3">
    <name type="scientific">Nocardioides daeguensis</name>
    <dbReference type="NCBI Taxonomy" id="908359"/>
    <lineage>
        <taxon>Bacteria</taxon>
        <taxon>Bacillati</taxon>
        <taxon>Actinomycetota</taxon>
        <taxon>Actinomycetes</taxon>
        <taxon>Propionibacteriales</taxon>
        <taxon>Nocardioidaceae</taxon>
        <taxon>Nocardioides</taxon>
    </lineage>
</organism>
<evidence type="ECO:0000313" key="2">
    <source>
        <dbReference type="EMBL" id="GAA3522442.1"/>
    </source>
</evidence>
<dbReference type="Proteomes" id="UP001500301">
    <property type="component" value="Unassembled WGS sequence"/>
</dbReference>
<feature type="region of interest" description="Disordered" evidence="1">
    <location>
        <begin position="79"/>
        <end position="98"/>
    </location>
</feature>
<evidence type="ECO:0000313" key="3">
    <source>
        <dbReference type="Proteomes" id="UP001500301"/>
    </source>
</evidence>